<keyword evidence="2" id="KW-1185">Reference proteome</keyword>
<evidence type="ECO:0000313" key="1">
    <source>
        <dbReference type="EMBL" id="MBE9191183.1"/>
    </source>
</evidence>
<reference evidence="1 2" key="1">
    <citation type="submission" date="2020-10" db="EMBL/GenBank/DDBJ databases">
        <authorList>
            <person name="Castelo-Branco R."/>
            <person name="Eusebio N."/>
            <person name="Adriana R."/>
            <person name="Vieira A."/>
            <person name="Brugerolle De Fraissinette N."/>
            <person name="Rezende De Castro R."/>
            <person name="Schneider M.P."/>
            <person name="Vasconcelos V."/>
            <person name="Leao P.N."/>
        </authorList>
    </citation>
    <scope>NUCLEOTIDE SEQUENCE [LARGE SCALE GENOMIC DNA]</scope>
    <source>
        <strain evidence="1 2">LEGE 06123</strain>
    </source>
</reference>
<dbReference type="RefSeq" id="WP_193932337.1">
    <property type="nucleotide sequence ID" value="NZ_CAWPMZ010000054.1"/>
</dbReference>
<comment type="caution">
    <text evidence="1">The sequence shown here is derived from an EMBL/GenBank/DDBJ whole genome shotgun (WGS) entry which is preliminary data.</text>
</comment>
<dbReference type="Proteomes" id="UP000651156">
    <property type="component" value="Unassembled WGS sequence"/>
</dbReference>
<organism evidence="1 2">
    <name type="scientific">Gloeocapsopsis crepidinum LEGE 06123</name>
    <dbReference type="NCBI Taxonomy" id="588587"/>
    <lineage>
        <taxon>Bacteria</taxon>
        <taxon>Bacillati</taxon>
        <taxon>Cyanobacteriota</taxon>
        <taxon>Cyanophyceae</taxon>
        <taxon>Oscillatoriophycideae</taxon>
        <taxon>Chroococcales</taxon>
        <taxon>Chroococcaceae</taxon>
        <taxon>Gloeocapsopsis</taxon>
    </lineage>
</organism>
<proteinExistence type="predicted"/>
<evidence type="ECO:0000313" key="2">
    <source>
        <dbReference type="Proteomes" id="UP000651156"/>
    </source>
</evidence>
<accession>A0ABR9UV41</accession>
<protein>
    <recommendedName>
        <fullName evidence="3">Peptidase C39-like domain-containing protein</fullName>
    </recommendedName>
</protein>
<evidence type="ECO:0008006" key="3">
    <source>
        <dbReference type="Google" id="ProtNLM"/>
    </source>
</evidence>
<dbReference type="EMBL" id="JADEWN010000028">
    <property type="protein sequence ID" value="MBE9191183.1"/>
    <property type="molecule type" value="Genomic_DNA"/>
</dbReference>
<sequence>MFTDQLTAFDALALNSLPNNLVDDLSDDIVSNLQLSTDVLTTSPQLLSSLKESLSPSEVLVSETVTDTQLDVLEVIDAPIEDLAVFDFNQPSLGDVATNTRVSLGGLYDDPIEYGDPFSDADYWRQQQGANSCAVVAQICVYESLTGYRISEDDASNYAYQQGWFDPNTGTSLVHVGKVLNTLGIDTYQPYDASLDTLADALVRGDKPIVGLDGNEIWNPQYDWYGNPIEQSNAGHAVWVTGIDLEHDGSVNIILNDSGHSGGMTSVVDAYDFIHAWEDYGNFVSIADNPFT</sequence>
<gene>
    <name evidence="1" type="ORF">IQ230_12625</name>
</gene>
<name>A0ABR9UV41_9CHRO</name>